<protein>
    <recommendedName>
        <fullName evidence="2">AB hydrolase-1 domain-containing protein</fullName>
    </recommendedName>
</protein>
<dbReference type="Gene3D" id="3.40.50.1820">
    <property type="entry name" value="alpha/beta hydrolase"/>
    <property type="match status" value="1"/>
</dbReference>
<dbReference type="InterPro" id="IPR000073">
    <property type="entry name" value="AB_hydrolase_1"/>
</dbReference>
<proteinExistence type="predicted"/>
<reference evidence="3 4" key="1">
    <citation type="journal article" date="2024" name="Science">
        <title>Giant polyketide synthase enzymes in the biosynthesis of giant marine polyether toxins.</title>
        <authorList>
            <person name="Fallon T.R."/>
            <person name="Shende V.V."/>
            <person name="Wierzbicki I.H."/>
            <person name="Pendleton A.L."/>
            <person name="Watervoot N.F."/>
            <person name="Auber R.P."/>
            <person name="Gonzalez D.J."/>
            <person name="Wisecaver J.H."/>
            <person name="Moore B.S."/>
        </authorList>
    </citation>
    <scope>NUCLEOTIDE SEQUENCE [LARGE SCALE GENOMIC DNA]</scope>
    <source>
        <strain evidence="3 4">12B1</strain>
    </source>
</reference>
<sequence>MLAQLLLSCLLLLLVAYIRRRREMRAFDPAIAQPLPAHLHVDAVEAFLERREAAVAPLRPGTRSTVTWEPSARHQQARLCVVFLHGWSASPEEIDPVDAEVASKLGAHLLRYRLTGHGLSPTERSALAMRDEARSRVLRTDASTALALGRLLGQRVVVIGCSTGGSLAMWLAAQPWARESLAAIVLISPAWQVAKFGTWMYNLLKWPLILAPRPIARNLMHALAGPTIRHNVNLSVEKEHARVWTHKYPSDCALNAIEIYCAVDVCLDCRTVQVPVLAFANPSDKTVCFHATKRKIRRMPAAVLEIINGSENSHVITGRLKSPSTVPYFTARIIDFVTASTQKV</sequence>
<dbReference type="EMBL" id="JBGBPQ010000004">
    <property type="protein sequence ID" value="KAL1525402.1"/>
    <property type="molecule type" value="Genomic_DNA"/>
</dbReference>
<dbReference type="SUPFAM" id="SSF53474">
    <property type="entry name" value="alpha/beta-Hydrolases"/>
    <property type="match status" value="1"/>
</dbReference>
<dbReference type="AlphaFoldDB" id="A0AB34JWW7"/>
<feature type="domain" description="AB hydrolase-1" evidence="2">
    <location>
        <begin position="81"/>
        <end position="229"/>
    </location>
</feature>
<name>A0AB34JWW7_PRYPA</name>
<feature type="chain" id="PRO_5044214910" description="AB hydrolase-1 domain-containing protein" evidence="1">
    <location>
        <begin position="21"/>
        <end position="344"/>
    </location>
</feature>
<evidence type="ECO:0000313" key="4">
    <source>
        <dbReference type="Proteomes" id="UP001515480"/>
    </source>
</evidence>
<accession>A0AB34JWW7</accession>
<feature type="signal peptide" evidence="1">
    <location>
        <begin position="1"/>
        <end position="20"/>
    </location>
</feature>
<comment type="caution">
    <text evidence="3">The sequence shown here is derived from an EMBL/GenBank/DDBJ whole genome shotgun (WGS) entry which is preliminary data.</text>
</comment>
<evidence type="ECO:0000259" key="2">
    <source>
        <dbReference type="Pfam" id="PF12697"/>
    </source>
</evidence>
<dbReference type="InterPro" id="IPR029058">
    <property type="entry name" value="AB_hydrolase_fold"/>
</dbReference>
<dbReference type="Pfam" id="PF12697">
    <property type="entry name" value="Abhydrolase_6"/>
    <property type="match status" value="1"/>
</dbReference>
<organism evidence="3 4">
    <name type="scientific">Prymnesium parvum</name>
    <name type="common">Toxic golden alga</name>
    <dbReference type="NCBI Taxonomy" id="97485"/>
    <lineage>
        <taxon>Eukaryota</taxon>
        <taxon>Haptista</taxon>
        <taxon>Haptophyta</taxon>
        <taxon>Prymnesiophyceae</taxon>
        <taxon>Prymnesiales</taxon>
        <taxon>Prymnesiaceae</taxon>
        <taxon>Prymnesium</taxon>
    </lineage>
</organism>
<dbReference type="Proteomes" id="UP001515480">
    <property type="component" value="Unassembled WGS sequence"/>
</dbReference>
<evidence type="ECO:0000313" key="3">
    <source>
        <dbReference type="EMBL" id="KAL1525402.1"/>
    </source>
</evidence>
<evidence type="ECO:0000256" key="1">
    <source>
        <dbReference type="SAM" id="SignalP"/>
    </source>
</evidence>
<keyword evidence="1" id="KW-0732">Signal</keyword>
<keyword evidence="4" id="KW-1185">Reference proteome</keyword>
<gene>
    <name evidence="3" type="ORF">AB1Y20_020261</name>
</gene>